<evidence type="ECO:0000259" key="2">
    <source>
        <dbReference type="PROSITE" id="PS50011"/>
    </source>
</evidence>
<accession>A0A6A5YR51</accession>
<dbReference type="GO" id="GO:0005524">
    <property type="term" value="F:ATP binding"/>
    <property type="evidence" value="ECO:0007669"/>
    <property type="project" value="InterPro"/>
</dbReference>
<keyword evidence="3" id="KW-0808">Transferase</keyword>
<dbReference type="GO" id="GO:0004672">
    <property type="term" value="F:protein kinase activity"/>
    <property type="evidence" value="ECO:0007669"/>
    <property type="project" value="InterPro"/>
</dbReference>
<evidence type="ECO:0000313" key="3">
    <source>
        <dbReference type="EMBL" id="KAF2109572.1"/>
    </source>
</evidence>
<dbReference type="SMART" id="SM00220">
    <property type="entry name" value="S_TKc"/>
    <property type="match status" value="1"/>
</dbReference>
<dbReference type="EMBL" id="ML977342">
    <property type="protein sequence ID" value="KAF2109572.1"/>
    <property type="molecule type" value="Genomic_DNA"/>
</dbReference>
<evidence type="ECO:0000256" key="1">
    <source>
        <dbReference type="SAM" id="MobiDB-lite"/>
    </source>
</evidence>
<dbReference type="Pfam" id="PF00069">
    <property type="entry name" value="Pkinase"/>
    <property type="match status" value="1"/>
</dbReference>
<proteinExistence type="predicted"/>
<keyword evidence="4" id="KW-1185">Reference proteome</keyword>
<reference evidence="3" key="1">
    <citation type="journal article" date="2020" name="Stud. Mycol.">
        <title>101 Dothideomycetes genomes: a test case for predicting lifestyles and emergence of pathogens.</title>
        <authorList>
            <person name="Haridas S."/>
            <person name="Albert R."/>
            <person name="Binder M."/>
            <person name="Bloem J."/>
            <person name="Labutti K."/>
            <person name="Salamov A."/>
            <person name="Andreopoulos B."/>
            <person name="Baker S."/>
            <person name="Barry K."/>
            <person name="Bills G."/>
            <person name="Bluhm B."/>
            <person name="Cannon C."/>
            <person name="Castanera R."/>
            <person name="Culley D."/>
            <person name="Daum C."/>
            <person name="Ezra D."/>
            <person name="Gonzalez J."/>
            <person name="Henrissat B."/>
            <person name="Kuo A."/>
            <person name="Liang C."/>
            <person name="Lipzen A."/>
            <person name="Lutzoni F."/>
            <person name="Magnuson J."/>
            <person name="Mondo S."/>
            <person name="Nolan M."/>
            <person name="Ohm R."/>
            <person name="Pangilinan J."/>
            <person name="Park H.-J."/>
            <person name="Ramirez L."/>
            <person name="Alfaro M."/>
            <person name="Sun H."/>
            <person name="Tritt A."/>
            <person name="Yoshinaga Y."/>
            <person name="Zwiers L.-H."/>
            <person name="Turgeon B."/>
            <person name="Goodwin S."/>
            <person name="Spatafora J."/>
            <person name="Crous P."/>
            <person name="Grigoriev I."/>
        </authorList>
    </citation>
    <scope>NUCLEOTIDE SEQUENCE</scope>
    <source>
        <strain evidence="3">CBS 627.86</strain>
    </source>
</reference>
<protein>
    <submittedName>
        <fullName evidence="3">Kinase-like domain-containing protein</fullName>
    </submittedName>
</protein>
<dbReference type="SUPFAM" id="SSF56112">
    <property type="entry name" value="Protein kinase-like (PK-like)"/>
    <property type="match status" value="1"/>
</dbReference>
<sequence length="440" mass="48907">MNLRPGSMSLGWVLGSGRADLPDSAVDCVLTPTPSTDGVHGRHCRLKRDLETGVLMIISDGRKIAIDGKHELKRDRSNERQPPHQYQRALLGRTGISIGDLGYILEFTGLSQATQEEELAKARGLRSSAALFMSPTPANQLYSYFGYAVKPASYYGASSTVSYGLSESTGQPVVLKKIKRTSSSFRALEGEIKILRSLSHLIEVIDHSNRKHQKDYKQGECDEVTLVLAPPAPTTLAGIVQSWRHIANDPTPLLAQCIHQVASGLAYMHGQGVIHHDIKPDNIALVSTSPPKAVIIDLGHSEVARRSNNHYLGTIRYLAPEVMRVKTRGSSEYFSFPVDVWALGITLLELLIGKRIVSDLGAAENRAELNGYFRRTDRDNYDPAMASLWSLTRRMLAWEADKRITAVEVGRELEERFPAPETSRREEELTPTPTKRQKYR</sequence>
<dbReference type="PANTHER" id="PTHR44167">
    <property type="entry name" value="OVARIAN-SPECIFIC SERINE/THREONINE-PROTEIN KINASE LOK-RELATED"/>
    <property type="match status" value="1"/>
</dbReference>
<dbReference type="CDD" id="cd00180">
    <property type="entry name" value="PKc"/>
    <property type="match status" value="1"/>
</dbReference>
<gene>
    <name evidence="3" type="ORF">BDV96DRAFT_502664</name>
</gene>
<organism evidence="3 4">
    <name type="scientific">Lophiotrema nucula</name>
    <dbReference type="NCBI Taxonomy" id="690887"/>
    <lineage>
        <taxon>Eukaryota</taxon>
        <taxon>Fungi</taxon>
        <taxon>Dikarya</taxon>
        <taxon>Ascomycota</taxon>
        <taxon>Pezizomycotina</taxon>
        <taxon>Dothideomycetes</taxon>
        <taxon>Pleosporomycetidae</taxon>
        <taxon>Pleosporales</taxon>
        <taxon>Lophiotremataceae</taxon>
        <taxon>Lophiotrema</taxon>
    </lineage>
</organism>
<feature type="domain" description="Protein kinase" evidence="2">
    <location>
        <begin position="147"/>
        <end position="417"/>
    </location>
</feature>
<keyword evidence="3" id="KW-0418">Kinase</keyword>
<evidence type="ECO:0000313" key="4">
    <source>
        <dbReference type="Proteomes" id="UP000799770"/>
    </source>
</evidence>
<dbReference type="AlphaFoldDB" id="A0A6A5YR51"/>
<dbReference type="Gene3D" id="1.10.510.10">
    <property type="entry name" value="Transferase(Phosphotransferase) domain 1"/>
    <property type="match status" value="1"/>
</dbReference>
<dbReference type="OrthoDB" id="5979581at2759"/>
<dbReference type="Proteomes" id="UP000799770">
    <property type="component" value="Unassembled WGS sequence"/>
</dbReference>
<name>A0A6A5YR51_9PLEO</name>
<dbReference type="PANTHER" id="PTHR44167:SF24">
    <property type="entry name" value="SERINE_THREONINE-PROTEIN KINASE CHK2"/>
    <property type="match status" value="1"/>
</dbReference>
<dbReference type="InterPro" id="IPR000719">
    <property type="entry name" value="Prot_kinase_dom"/>
</dbReference>
<dbReference type="PROSITE" id="PS50011">
    <property type="entry name" value="PROTEIN_KINASE_DOM"/>
    <property type="match status" value="1"/>
</dbReference>
<dbReference type="InterPro" id="IPR011009">
    <property type="entry name" value="Kinase-like_dom_sf"/>
</dbReference>
<feature type="region of interest" description="Disordered" evidence="1">
    <location>
        <begin position="415"/>
        <end position="440"/>
    </location>
</feature>
<feature type="compositionally biased region" description="Basic and acidic residues" evidence="1">
    <location>
        <begin position="415"/>
        <end position="428"/>
    </location>
</feature>